<evidence type="ECO:0000256" key="1">
    <source>
        <dbReference type="ARBA" id="ARBA00022842"/>
    </source>
</evidence>
<dbReference type="EMBL" id="CYSD01000043">
    <property type="protein sequence ID" value="CUH82073.1"/>
    <property type="molecule type" value="Genomic_DNA"/>
</dbReference>
<dbReference type="AlphaFoldDB" id="A0A0N7M124"/>
<dbReference type="Gene3D" id="3.90.550.10">
    <property type="entry name" value="Spore Coat Polysaccharide Biosynthesis Protein SpsA, Chain A"/>
    <property type="match status" value="1"/>
</dbReference>
<proteinExistence type="predicted"/>
<evidence type="ECO:0000259" key="2">
    <source>
        <dbReference type="Pfam" id="PF12804"/>
    </source>
</evidence>
<dbReference type="InterPro" id="IPR025877">
    <property type="entry name" value="MobA-like_NTP_Trfase"/>
</dbReference>
<gene>
    <name evidence="3" type="ORF">TRM7557_03736</name>
</gene>
<dbReference type="InterPro" id="IPR029044">
    <property type="entry name" value="Nucleotide-diphossugar_trans"/>
</dbReference>
<name>A0A0N7M124_9RHOB</name>
<feature type="domain" description="MobA-like NTP transferase" evidence="2">
    <location>
        <begin position="102"/>
        <end position="268"/>
    </location>
</feature>
<reference evidence="3 4" key="1">
    <citation type="submission" date="2015-09" db="EMBL/GenBank/DDBJ databases">
        <authorList>
            <consortium name="Swine Surveillance"/>
        </authorList>
    </citation>
    <scope>NUCLEOTIDE SEQUENCE [LARGE SCALE GENOMIC DNA]</scope>
    <source>
        <strain evidence="3 4">CECT 7557</strain>
    </source>
</reference>
<accession>A0A0N7M124</accession>
<dbReference type="STRING" id="928856.SAMN04488049_10582"/>
<keyword evidence="1" id="KW-0460">Magnesium</keyword>
<protein>
    <submittedName>
        <fullName evidence="3">Molybdopterin-guanine dinucleotide biosynthesis protein MobA</fullName>
    </submittedName>
</protein>
<dbReference type="PANTHER" id="PTHR43777">
    <property type="entry name" value="MOLYBDENUM COFACTOR CYTIDYLYLTRANSFERASE"/>
    <property type="match status" value="1"/>
</dbReference>
<sequence>MPGPLVSGSPGKRPTLFVAARDGLGSARSDLKQRPTLFVAARNGLGSARSDLKQRPTLFAAARDGPHFIFFQISPPEASALAPSATLAFDALTMTHPKITVLLLAAGHASRMRGGDKTLEPIAGAPLLVHLARQALTAGCACTVTLPALDHPRSRVLSALEAEDHLGRLSRVAVPDRDLGMSASIRAGVASLPASCAGVMVLPADMPELTQADFETLTAQFQGADGPVLRACDKDHRPGHPVVFPRRCFDALSQLTGDRGARDLLRREDVHLCPLPGQRALVDLDTPEAWAAWRKTQR</sequence>
<dbReference type="GO" id="GO:0016779">
    <property type="term" value="F:nucleotidyltransferase activity"/>
    <property type="evidence" value="ECO:0007669"/>
    <property type="project" value="UniProtKB-ARBA"/>
</dbReference>
<organism evidence="3 4">
    <name type="scientific">Tritonibacter multivorans</name>
    <dbReference type="NCBI Taxonomy" id="928856"/>
    <lineage>
        <taxon>Bacteria</taxon>
        <taxon>Pseudomonadati</taxon>
        <taxon>Pseudomonadota</taxon>
        <taxon>Alphaproteobacteria</taxon>
        <taxon>Rhodobacterales</taxon>
        <taxon>Paracoccaceae</taxon>
        <taxon>Tritonibacter</taxon>
    </lineage>
</organism>
<dbReference type="RefSeq" id="WP_328586558.1">
    <property type="nucleotide sequence ID" value="NZ_CYSD01000043.1"/>
</dbReference>
<evidence type="ECO:0000313" key="3">
    <source>
        <dbReference type="EMBL" id="CUH82073.1"/>
    </source>
</evidence>
<dbReference type="PANTHER" id="PTHR43777:SF1">
    <property type="entry name" value="MOLYBDENUM COFACTOR CYTIDYLYLTRANSFERASE"/>
    <property type="match status" value="1"/>
</dbReference>
<keyword evidence="4" id="KW-1185">Reference proteome</keyword>
<dbReference type="Pfam" id="PF12804">
    <property type="entry name" value="NTP_transf_3"/>
    <property type="match status" value="1"/>
</dbReference>
<dbReference type="Proteomes" id="UP000052022">
    <property type="component" value="Unassembled WGS sequence"/>
</dbReference>
<dbReference type="SUPFAM" id="SSF53448">
    <property type="entry name" value="Nucleotide-diphospho-sugar transferases"/>
    <property type="match status" value="1"/>
</dbReference>
<evidence type="ECO:0000313" key="4">
    <source>
        <dbReference type="Proteomes" id="UP000052022"/>
    </source>
</evidence>
<dbReference type="CDD" id="cd04182">
    <property type="entry name" value="GT_2_like_f"/>
    <property type="match status" value="1"/>
</dbReference>